<organism evidence="1 2">
    <name type="scientific">Boeremia exigua</name>
    <dbReference type="NCBI Taxonomy" id="749465"/>
    <lineage>
        <taxon>Eukaryota</taxon>
        <taxon>Fungi</taxon>
        <taxon>Dikarya</taxon>
        <taxon>Ascomycota</taxon>
        <taxon>Pezizomycotina</taxon>
        <taxon>Dothideomycetes</taxon>
        <taxon>Pleosporomycetidae</taxon>
        <taxon>Pleosporales</taxon>
        <taxon>Pleosporineae</taxon>
        <taxon>Didymellaceae</taxon>
        <taxon>Boeremia</taxon>
    </lineage>
</organism>
<keyword evidence="2" id="KW-1185">Reference proteome</keyword>
<comment type="caution">
    <text evidence="1">The sequence shown here is derived from an EMBL/GenBank/DDBJ whole genome shotgun (WGS) entry which is preliminary data.</text>
</comment>
<dbReference type="EMBL" id="JAPHNI010000123">
    <property type="protein sequence ID" value="KAJ8115763.1"/>
    <property type="molecule type" value="Genomic_DNA"/>
</dbReference>
<name>A0ACC2IKR5_9PLEO</name>
<evidence type="ECO:0000313" key="1">
    <source>
        <dbReference type="EMBL" id="KAJ8115763.1"/>
    </source>
</evidence>
<reference evidence="1" key="1">
    <citation type="submission" date="2022-11" db="EMBL/GenBank/DDBJ databases">
        <title>Genome Sequence of Boeremia exigua.</title>
        <authorList>
            <person name="Buettner E."/>
        </authorList>
    </citation>
    <scope>NUCLEOTIDE SEQUENCE</scope>
    <source>
        <strain evidence="1">CU02</strain>
    </source>
</reference>
<sequence>MLTTAWVCRSCLLRVARPLVRRQLRHQSSAASESVPPALLTRARNIAIEHKALTEKLANGFDTKSAKKLGEYSSIVSALQTWDRANESFTELTSLIHDAATDAELRDLAAVRAASSALPQRCVQRHARECYAIAGRGPFPCAATAPASAIAPRRPHLLLRNPTAFTHVPPS</sequence>
<gene>
    <name evidence="1" type="ORF">OPT61_g2653</name>
</gene>
<evidence type="ECO:0000313" key="2">
    <source>
        <dbReference type="Proteomes" id="UP001153331"/>
    </source>
</evidence>
<accession>A0ACC2IKR5</accession>
<dbReference type="Proteomes" id="UP001153331">
    <property type="component" value="Unassembled WGS sequence"/>
</dbReference>
<protein>
    <submittedName>
        <fullName evidence="1">Uncharacterized protein</fullName>
    </submittedName>
</protein>
<proteinExistence type="predicted"/>